<dbReference type="Pfam" id="PF24837">
    <property type="entry name" value="AMIN-like"/>
    <property type="match status" value="1"/>
</dbReference>
<dbReference type="AlphaFoldDB" id="A0AA41QEI7"/>
<keyword evidence="2" id="KW-0732">Signal</keyword>
<comment type="caution">
    <text evidence="4">The sequence shown here is derived from an EMBL/GenBank/DDBJ whole genome shotgun (WGS) entry which is preliminary data.</text>
</comment>
<keyword evidence="5" id="KW-1185">Reference proteome</keyword>
<reference evidence="4" key="1">
    <citation type="submission" date="2022-01" db="EMBL/GenBank/DDBJ databases">
        <title>Antribacter sp. nov., isolated from Guizhou of China.</title>
        <authorList>
            <person name="Chengliang C."/>
            <person name="Ya Z."/>
        </authorList>
    </citation>
    <scope>NUCLEOTIDE SEQUENCE</scope>
    <source>
        <strain evidence="4">KLBMP 9083</strain>
    </source>
</reference>
<organism evidence="4 5">
    <name type="scientific">Antribacter soli</name>
    <dbReference type="NCBI Taxonomy" id="2910976"/>
    <lineage>
        <taxon>Bacteria</taxon>
        <taxon>Bacillati</taxon>
        <taxon>Actinomycetota</taxon>
        <taxon>Actinomycetes</taxon>
        <taxon>Micrococcales</taxon>
        <taxon>Promicromonosporaceae</taxon>
        <taxon>Antribacter</taxon>
    </lineage>
</organism>
<feature type="domain" description="AMIN-like" evidence="3">
    <location>
        <begin position="95"/>
        <end position="223"/>
    </location>
</feature>
<dbReference type="Proteomes" id="UP001165405">
    <property type="component" value="Unassembled WGS sequence"/>
</dbReference>
<feature type="chain" id="PRO_5041201062" description="AMIN-like domain-containing protein" evidence="2">
    <location>
        <begin position="29"/>
        <end position="223"/>
    </location>
</feature>
<accession>A0AA41QEI7</accession>
<evidence type="ECO:0000256" key="2">
    <source>
        <dbReference type="SAM" id="SignalP"/>
    </source>
</evidence>
<feature type="region of interest" description="Disordered" evidence="1">
    <location>
        <begin position="28"/>
        <end position="63"/>
    </location>
</feature>
<dbReference type="PROSITE" id="PS51257">
    <property type="entry name" value="PROKAR_LIPOPROTEIN"/>
    <property type="match status" value="1"/>
</dbReference>
<dbReference type="RefSeq" id="WP_236089475.1">
    <property type="nucleotide sequence ID" value="NZ_JAKGSG010000034.1"/>
</dbReference>
<evidence type="ECO:0000313" key="4">
    <source>
        <dbReference type="EMBL" id="MCF4121676.1"/>
    </source>
</evidence>
<protein>
    <recommendedName>
        <fullName evidence="3">AMIN-like domain-containing protein</fullName>
    </recommendedName>
</protein>
<proteinExistence type="predicted"/>
<gene>
    <name evidence="4" type="ORF">L1785_11855</name>
</gene>
<feature type="signal peptide" evidence="2">
    <location>
        <begin position="1"/>
        <end position="28"/>
    </location>
</feature>
<dbReference type="EMBL" id="JAKGSG010000034">
    <property type="protein sequence ID" value="MCF4121676.1"/>
    <property type="molecule type" value="Genomic_DNA"/>
</dbReference>
<evidence type="ECO:0000256" key="1">
    <source>
        <dbReference type="SAM" id="MobiDB-lite"/>
    </source>
</evidence>
<name>A0AA41QEI7_9MICO</name>
<dbReference type="InterPro" id="IPR056303">
    <property type="entry name" value="AMIN-like"/>
</dbReference>
<evidence type="ECO:0000313" key="5">
    <source>
        <dbReference type="Proteomes" id="UP001165405"/>
    </source>
</evidence>
<sequence length="223" mass="23231">MTTSRARSTALGLLAAALLTLTACTTGGNDTPTPGATSAEATETASATPEGSPSTSDSATSDDTADAAIDVTTVSPFPANTEPDTSDPSGTGLLTVVDVRTGRHEGYDRVVFELDGTGEATPGWAVLYVDQATDDGSGNPVEVEGDAILSVLIHGTAYPEDSGVEEFAGERVQPEDTEAVKEVVYRYIFEGDTSSFIGIDGERKPFRAFLVEDPVRVVVDIQH</sequence>
<evidence type="ECO:0000259" key="3">
    <source>
        <dbReference type="Pfam" id="PF24837"/>
    </source>
</evidence>